<keyword evidence="1" id="KW-0812">Transmembrane</keyword>
<feature type="transmembrane region" description="Helical" evidence="1">
    <location>
        <begin position="16"/>
        <end position="37"/>
    </location>
</feature>
<sequence>MKGTDFDKFDPDVKELAPFNVLCLIVAIGMVVSFGLFM</sequence>
<protein>
    <submittedName>
        <fullName evidence="2">Uncharacterized protein</fullName>
    </submittedName>
</protein>
<reference evidence="2" key="1">
    <citation type="submission" date="2018-10" db="EMBL/GenBank/DDBJ databases">
        <title>Hidden diversity of soil giant viruses.</title>
        <authorList>
            <person name="Schulz F."/>
            <person name="Alteio L."/>
            <person name="Goudeau D."/>
            <person name="Ryan E.M."/>
            <person name="Malmstrom R.R."/>
            <person name="Blanchard J."/>
            <person name="Woyke T."/>
        </authorList>
    </citation>
    <scope>NUCLEOTIDE SEQUENCE</scope>
    <source>
        <strain evidence="2">EDV1</strain>
    </source>
</reference>
<keyword evidence="1" id="KW-1133">Transmembrane helix</keyword>
<organism evidence="2">
    <name type="scientific">Edafosvirus sp</name>
    <dbReference type="NCBI Taxonomy" id="2487765"/>
    <lineage>
        <taxon>Viruses</taxon>
        <taxon>Varidnaviria</taxon>
        <taxon>Bamfordvirae</taxon>
        <taxon>Nucleocytoviricota</taxon>
        <taxon>Megaviricetes</taxon>
        <taxon>Imitervirales</taxon>
        <taxon>Mimiviridae</taxon>
        <taxon>Klosneuvirinae</taxon>
    </lineage>
</organism>
<dbReference type="EMBL" id="MK072067">
    <property type="protein sequence ID" value="AYV77838.1"/>
    <property type="molecule type" value="Genomic_DNA"/>
</dbReference>
<gene>
    <name evidence="2" type="ORF">Edafosvirus2_17</name>
</gene>
<proteinExistence type="predicted"/>
<evidence type="ECO:0000256" key="1">
    <source>
        <dbReference type="SAM" id="Phobius"/>
    </source>
</evidence>
<keyword evidence="1" id="KW-0472">Membrane</keyword>
<name>A0A3G4ZSG9_9VIRU</name>
<accession>A0A3G4ZSG9</accession>
<evidence type="ECO:0000313" key="2">
    <source>
        <dbReference type="EMBL" id="AYV77838.1"/>
    </source>
</evidence>